<proteinExistence type="predicted"/>
<protein>
    <submittedName>
        <fullName evidence="1">Cysteine-rich protein</fullName>
    </submittedName>
</protein>
<name>A0A8S5TIU4_9CAUD</name>
<organism evidence="1">
    <name type="scientific">Siphoviridae sp. ct7yc1</name>
    <dbReference type="NCBI Taxonomy" id="2827788"/>
    <lineage>
        <taxon>Viruses</taxon>
        <taxon>Duplodnaviria</taxon>
        <taxon>Heunggongvirae</taxon>
        <taxon>Uroviricota</taxon>
        <taxon>Caudoviricetes</taxon>
    </lineage>
</organism>
<accession>A0A8S5TIU4</accession>
<reference evidence="1" key="1">
    <citation type="journal article" date="2021" name="Proc. Natl. Acad. Sci. U.S.A.">
        <title>A Catalog of Tens of Thousands of Viruses from Human Metagenomes Reveals Hidden Associations with Chronic Diseases.</title>
        <authorList>
            <person name="Tisza M.J."/>
            <person name="Buck C.B."/>
        </authorList>
    </citation>
    <scope>NUCLEOTIDE SEQUENCE</scope>
    <source>
        <strain evidence="1">Ct7yc1</strain>
    </source>
</reference>
<evidence type="ECO:0000313" key="1">
    <source>
        <dbReference type="EMBL" id="DAF63205.1"/>
    </source>
</evidence>
<sequence length="59" mass="6959">MKHQKEWRTCDRCGKEIKVGLLGVNSITRNGVLNTTYDLCNECMEDFWGFMRNETDSRK</sequence>
<dbReference type="EMBL" id="BK032833">
    <property type="protein sequence ID" value="DAF63205.1"/>
    <property type="molecule type" value="Genomic_DNA"/>
</dbReference>